<proteinExistence type="predicted"/>
<dbReference type="RefSeq" id="YP_009215070.1">
    <property type="nucleotide sequence ID" value="NC_028969.1"/>
</dbReference>
<sequence length="73" mass="8663">MHIIKMSSKILSTFNIYFQSIFSLDNLLEEFMTNYNIVCSYTNKEGLEISKTIVEEFWTCGIEEVMYFIKKKS</sequence>
<organism evidence="1 2">
    <name type="scientific">Brevibacillus phage Osiris</name>
    <dbReference type="NCBI Taxonomy" id="1691955"/>
    <lineage>
        <taxon>Viruses</taxon>
        <taxon>Duplodnaviria</taxon>
        <taxon>Heunggongvirae</taxon>
        <taxon>Uroviricota</taxon>
        <taxon>Caudoviricetes</taxon>
        <taxon>Jimmervirus</taxon>
        <taxon>Jimmervirus osiris</taxon>
    </lineage>
</organism>
<evidence type="ECO:0000313" key="1">
    <source>
        <dbReference type="EMBL" id="ALA07377.1"/>
    </source>
</evidence>
<dbReference type="OrthoDB" id="34511at10239"/>
<keyword evidence="2" id="KW-1185">Reference proteome</keyword>
<protein>
    <submittedName>
        <fullName evidence="1">Uncharacterized protein</fullName>
    </submittedName>
</protein>
<gene>
    <name evidence="1" type="ORF">OSIRIS_56</name>
</gene>
<dbReference type="KEGG" id="vg:26641395"/>
<accession>A0A0K2CNI4</accession>
<dbReference type="EMBL" id="KT151956">
    <property type="protein sequence ID" value="ALA07377.1"/>
    <property type="molecule type" value="Genomic_DNA"/>
</dbReference>
<evidence type="ECO:0000313" key="2">
    <source>
        <dbReference type="Proteomes" id="UP000202966"/>
    </source>
</evidence>
<reference evidence="1 2" key="1">
    <citation type="journal article" date="2015" name="Genome Announc.">
        <title>Genome Sequences of Five Additional Brevibacillus laterosporus Bacteriophages.</title>
        <authorList>
            <person name="Merrill B.D."/>
            <person name="Berg J.A."/>
            <person name="Graves K.A."/>
            <person name="Ward A.T."/>
            <person name="Hilton J.A."/>
            <person name="Wake B.N."/>
            <person name="Grose J.H."/>
            <person name="Breakwell D.P."/>
            <person name="Burnett S.H."/>
        </authorList>
    </citation>
    <scope>NUCLEOTIDE SEQUENCE [LARGE SCALE GENOMIC DNA]</scope>
</reference>
<name>A0A0K2CNI4_9CAUD</name>
<dbReference type="GeneID" id="26641395"/>
<dbReference type="Proteomes" id="UP000202966">
    <property type="component" value="Segment"/>
</dbReference>